<reference evidence="4" key="1">
    <citation type="submission" date="2025-08" db="UniProtKB">
        <authorList>
            <consortium name="RefSeq"/>
        </authorList>
    </citation>
    <scope>IDENTIFICATION</scope>
    <source>
        <tissue evidence="4">Kidney</tissue>
    </source>
</reference>
<dbReference type="AlphaFoldDB" id="A0A1S3GXG4"/>
<organism evidence="3 4">
    <name type="scientific">Dipodomys ordii</name>
    <name type="common">Ord's kangaroo rat</name>
    <dbReference type="NCBI Taxonomy" id="10020"/>
    <lineage>
        <taxon>Eukaryota</taxon>
        <taxon>Metazoa</taxon>
        <taxon>Chordata</taxon>
        <taxon>Craniata</taxon>
        <taxon>Vertebrata</taxon>
        <taxon>Euteleostomi</taxon>
        <taxon>Mammalia</taxon>
        <taxon>Eutheria</taxon>
        <taxon>Euarchontoglires</taxon>
        <taxon>Glires</taxon>
        <taxon>Rodentia</taxon>
        <taxon>Castorimorpha</taxon>
        <taxon>Heteromyidae</taxon>
        <taxon>Dipodomyinae</taxon>
        <taxon>Dipodomys</taxon>
    </lineage>
</organism>
<dbReference type="CTD" id="100130274"/>
<dbReference type="STRING" id="10020.ENSDORP00000021988"/>
<dbReference type="PANTHER" id="PTHR14845:SF4">
    <property type="entry name" value="COILED-COIL DOMAIN-CONTAINING PROTEIN 166"/>
    <property type="match status" value="1"/>
</dbReference>
<keyword evidence="1" id="KW-0175">Coiled coil</keyword>
<proteinExistence type="predicted"/>
<evidence type="ECO:0000313" key="3">
    <source>
        <dbReference type="Proteomes" id="UP000081671"/>
    </source>
</evidence>
<dbReference type="Pfam" id="PF14988">
    <property type="entry name" value="DUF4515"/>
    <property type="match status" value="1"/>
</dbReference>
<gene>
    <name evidence="4" type="primary">Ccdc166</name>
</gene>
<dbReference type="OrthoDB" id="2129492at2759"/>
<sequence>MAPKKKRGATGGRAGGGAEPQLSERAQYLQHECQLLSELMDSCSGRVDQVLRENAFLDSEALRMRDENRLYANYLTVHAQRCSNAIITLDEKNRVDLAQIHWQRAELASLYQGREDGVRAQLLEMETRAERMARKVQELQPYKELQLEQLARIRTLERELLHMRVEHTQLLHRVKRRFMEDQAAFEREARQRVQSLGRRAEREAARALIAHTQAIKADNWRLRQELLALLRRNRLLINLRRRLLEQREQLR</sequence>
<dbReference type="PANTHER" id="PTHR14845">
    <property type="entry name" value="COILED-COIL DOMAIN-CONTAINING 166"/>
    <property type="match status" value="1"/>
</dbReference>
<dbReference type="KEGG" id="dord:106002312"/>
<keyword evidence="3" id="KW-1185">Reference proteome</keyword>
<accession>A0A1S3GXG4</accession>
<dbReference type="GeneID" id="106002312"/>
<feature type="domain" description="DUF4515" evidence="2">
    <location>
        <begin position="67"/>
        <end position="250"/>
    </location>
</feature>
<dbReference type="RefSeq" id="XP_012892662.1">
    <property type="nucleotide sequence ID" value="XM_013037208.1"/>
</dbReference>
<feature type="non-terminal residue" evidence="4">
    <location>
        <position position="251"/>
    </location>
</feature>
<evidence type="ECO:0000256" key="1">
    <source>
        <dbReference type="ARBA" id="ARBA00023054"/>
    </source>
</evidence>
<evidence type="ECO:0000313" key="4">
    <source>
        <dbReference type="RefSeq" id="XP_012892662.1"/>
    </source>
</evidence>
<dbReference type="InterPro" id="IPR032777">
    <property type="entry name" value="DUF4515"/>
</dbReference>
<name>A0A1S3GXG4_DIPOR</name>
<dbReference type="Proteomes" id="UP000081671">
    <property type="component" value="Unplaced"/>
</dbReference>
<dbReference type="InParanoid" id="A0A1S3GXG4"/>
<evidence type="ECO:0000259" key="2">
    <source>
        <dbReference type="Pfam" id="PF14988"/>
    </source>
</evidence>
<protein>
    <submittedName>
        <fullName evidence="4">Coiled-coil domain-containing protein 166</fullName>
    </submittedName>
</protein>